<proteinExistence type="predicted"/>
<dbReference type="PANTHER" id="PTHR43867">
    <property type="entry name" value="CELLULOSE SYNTHASE CATALYTIC SUBUNIT A [UDP-FORMING]"/>
    <property type="match status" value="1"/>
</dbReference>
<dbReference type="Pfam" id="PF13632">
    <property type="entry name" value="Glyco_trans_2_3"/>
    <property type="match status" value="1"/>
</dbReference>
<name>A0A0B7GXS2_TREPH</name>
<evidence type="ECO:0000256" key="7">
    <source>
        <dbReference type="SAM" id="Phobius"/>
    </source>
</evidence>
<evidence type="ECO:0000313" key="9">
    <source>
        <dbReference type="EMBL" id="CEM62392.1"/>
    </source>
</evidence>
<dbReference type="Gene3D" id="3.90.550.10">
    <property type="entry name" value="Spore Coat Polysaccharide Biosynthesis Protein SpsA, Chain A"/>
    <property type="match status" value="1"/>
</dbReference>
<dbReference type="RefSeq" id="WP_044634794.1">
    <property type="nucleotide sequence ID" value="NZ_CDNC01000025.1"/>
</dbReference>
<keyword evidence="4 7" id="KW-0812">Transmembrane</keyword>
<keyword evidence="10" id="KW-1185">Reference proteome</keyword>
<keyword evidence="5 7" id="KW-1133">Transmembrane helix</keyword>
<protein>
    <recommendedName>
        <fullName evidence="8">Glycosyltransferase 2-like domain-containing protein</fullName>
    </recommendedName>
</protein>
<keyword evidence="6 7" id="KW-0472">Membrane</keyword>
<dbReference type="PANTHER" id="PTHR43867:SF2">
    <property type="entry name" value="CELLULOSE SYNTHASE CATALYTIC SUBUNIT A [UDP-FORMING]"/>
    <property type="match status" value="1"/>
</dbReference>
<comment type="subcellular location">
    <subcellularLocation>
        <location evidence="1">Membrane</location>
        <topology evidence="1">Multi-pass membrane protein</topology>
    </subcellularLocation>
</comment>
<dbReference type="InterPro" id="IPR050321">
    <property type="entry name" value="Glycosyltr_2/OpgH_subfam"/>
</dbReference>
<organism evidence="9 10">
    <name type="scientific">Treponema phagedenis</name>
    <dbReference type="NCBI Taxonomy" id="162"/>
    <lineage>
        <taxon>Bacteria</taxon>
        <taxon>Pseudomonadati</taxon>
        <taxon>Spirochaetota</taxon>
        <taxon>Spirochaetia</taxon>
        <taxon>Spirochaetales</taxon>
        <taxon>Treponemataceae</taxon>
        <taxon>Treponema</taxon>
    </lineage>
</organism>
<evidence type="ECO:0000259" key="8">
    <source>
        <dbReference type="Pfam" id="PF13632"/>
    </source>
</evidence>
<dbReference type="Proteomes" id="UP000042527">
    <property type="component" value="Unassembled WGS sequence"/>
</dbReference>
<feature type="transmembrane region" description="Helical" evidence="7">
    <location>
        <begin position="335"/>
        <end position="360"/>
    </location>
</feature>
<evidence type="ECO:0000313" key="10">
    <source>
        <dbReference type="Proteomes" id="UP000042527"/>
    </source>
</evidence>
<dbReference type="AlphaFoldDB" id="A0A0B7GXS2"/>
<keyword evidence="2" id="KW-0328">Glycosyltransferase</keyword>
<feature type="transmembrane region" description="Helical" evidence="7">
    <location>
        <begin position="276"/>
        <end position="297"/>
    </location>
</feature>
<evidence type="ECO:0000256" key="3">
    <source>
        <dbReference type="ARBA" id="ARBA00022679"/>
    </source>
</evidence>
<accession>A0A0B7GXS2</accession>
<dbReference type="InterPro" id="IPR001173">
    <property type="entry name" value="Glyco_trans_2-like"/>
</dbReference>
<reference evidence="10" key="1">
    <citation type="submission" date="2015-01" db="EMBL/GenBank/DDBJ databases">
        <authorList>
            <person name="Manzoor Shahid"/>
            <person name="Zubair Saima"/>
        </authorList>
    </citation>
    <scope>NUCLEOTIDE SEQUENCE [LARGE SCALE GENOMIC DNA]</scope>
    <source>
        <strain evidence="10">V1</strain>
    </source>
</reference>
<dbReference type="SUPFAM" id="SSF53448">
    <property type="entry name" value="Nucleotide-diphospho-sugar transferases"/>
    <property type="match status" value="1"/>
</dbReference>
<evidence type="ECO:0000256" key="1">
    <source>
        <dbReference type="ARBA" id="ARBA00004141"/>
    </source>
</evidence>
<gene>
    <name evidence="9" type="ORF">TPHV1_310021</name>
</gene>
<dbReference type="GO" id="GO:0016020">
    <property type="term" value="C:membrane"/>
    <property type="evidence" value="ECO:0007669"/>
    <property type="project" value="UniProtKB-SubCell"/>
</dbReference>
<dbReference type="GO" id="GO:0016757">
    <property type="term" value="F:glycosyltransferase activity"/>
    <property type="evidence" value="ECO:0007669"/>
    <property type="project" value="UniProtKB-KW"/>
</dbReference>
<evidence type="ECO:0000256" key="6">
    <source>
        <dbReference type="ARBA" id="ARBA00023136"/>
    </source>
</evidence>
<evidence type="ECO:0000256" key="5">
    <source>
        <dbReference type="ARBA" id="ARBA00022989"/>
    </source>
</evidence>
<evidence type="ECO:0000256" key="2">
    <source>
        <dbReference type="ARBA" id="ARBA00022676"/>
    </source>
</evidence>
<dbReference type="CDD" id="cd00761">
    <property type="entry name" value="Glyco_tranf_GTA_type"/>
    <property type="match status" value="1"/>
</dbReference>
<feature type="transmembrane region" description="Helical" evidence="7">
    <location>
        <begin position="304"/>
        <end position="323"/>
    </location>
</feature>
<dbReference type="EMBL" id="CDNC01000025">
    <property type="protein sequence ID" value="CEM62392.1"/>
    <property type="molecule type" value="Genomic_DNA"/>
</dbReference>
<feature type="domain" description="Glycosyltransferase 2-like" evidence="8">
    <location>
        <begin position="122"/>
        <end position="309"/>
    </location>
</feature>
<keyword evidence="3" id="KW-0808">Transferase</keyword>
<dbReference type="InterPro" id="IPR029044">
    <property type="entry name" value="Nucleotide-diphossugar_trans"/>
</dbReference>
<evidence type="ECO:0000256" key="4">
    <source>
        <dbReference type="ARBA" id="ARBA00022692"/>
    </source>
</evidence>
<sequence length="371" mass="43474">MVILYACLVIQIFLLSFFFVKSEKQRISFSEQRKENKTLFNIDNIDVIIAAKESYERISLCINSVLESGFTNIYICVDGKNSNVVKLLKLNYHELNIFENNGNLGKTKSQIKCLEQAKNKDVLVLDADIILKTEEIMDFINYYYTSKCNFLCPYSNGKAVNENILFGIAESDRYMRQRIVRAGRDFYGVSNLSGYCMLCNRMKYLEIINVDTIQDDVIATINLFKKGFVVKTYHKSICIEEERNRFIPYLYQKTRWTAGNLALLGSYPKLFKSIPFVKALVFSSSFLLWYFALWVDFVCFCYSIFNFWIFIPLLVELIVKYLYLLKISGFKLFRVYNFIYVIIWPLFTTLCLLLTPLYLVGLIGENKTRRF</sequence>